<dbReference type="InterPro" id="IPR022790">
    <property type="entry name" value="GH26_dom"/>
</dbReference>
<accession>A0AAD6BSR2</accession>
<keyword evidence="7" id="KW-1185">Reference proteome</keyword>
<dbReference type="EMBL" id="JAPVEA010000009">
    <property type="protein sequence ID" value="KAJ5432113.1"/>
    <property type="molecule type" value="Genomic_DNA"/>
</dbReference>
<dbReference type="AlphaFoldDB" id="A0AAD6BSR2"/>
<evidence type="ECO:0000256" key="2">
    <source>
        <dbReference type="ARBA" id="ARBA00022801"/>
    </source>
</evidence>
<name>A0AAD6BSR2_9EURO</name>
<evidence type="ECO:0000256" key="1">
    <source>
        <dbReference type="ARBA" id="ARBA00007754"/>
    </source>
</evidence>
<evidence type="ECO:0000256" key="4">
    <source>
        <dbReference type="PROSITE-ProRule" id="PRU01100"/>
    </source>
</evidence>
<sequence>MNELNHRLGAVSSPYGIYSYITSQTYDGYELLGEYDDIIRSGAVFVASVMPVLEAGFTAIIPTVASQIASVMRKFPDEGVVVWLRYGFEMNWYRPEAAEPRYHGTPSEFVSSFRNVAEAVANNPMVSMFWSPNNLGGDSAETLDEWYPGDDIVDIVGTDFYPLARNQAFRRCYKEFYDRFLTGKDKPFAIGETGASGDLKEHWLRELVTQRKEEYPNYVSMAWFEYNKEVDFRLVMGNRSTLEDRRRILVLE</sequence>
<feature type="domain" description="GH26" evidence="5">
    <location>
        <begin position="1"/>
        <end position="245"/>
    </location>
</feature>
<evidence type="ECO:0000256" key="3">
    <source>
        <dbReference type="ARBA" id="ARBA00023295"/>
    </source>
</evidence>
<dbReference type="GeneID" id="81604894"/>
<proteinExistence type="inferred from homology"/>
<dbReference type="PROSITE" id="PS51764">
    <property type="entry name" value="GH26"/>
    <property type="match status" value="1"/>
</dbReference>
<gene>
    <name evidence="6" type="ORF">N7458_011269</name>
</gene>
<dbReference type="PANTHER" id="PTHR40079">
    <property type="entry name" value="MANNAN ENDO-1,4-BETA-MANNOSIDASE E-RELATED"/>
    <property type="match status" value="1"/>
</dbReference>
<dbReference type="PANTHER" id="PTHR40079:SF6">
    <property type="entry name" value="GH26 DOMAIN-CONTAINING PROTEIN"/>
    <property type="match status" value="1"/>
</dbReference>
<dbReference type="Gene3D" id="3.20.20.80">
    <property type="entry name" value="Glycosidases"/>
    <property type="match status" value="1"/>
</dbReference>
<dbReference type="InterPro" id="IPR017853">
    <property type="entry name" value="GH"/>
</dbReference>
<evidence type="ECO:0000259" key="5">
    <source>
        <dbReference type="PROSITE" id="PS51764"/>
    </source>
</evidence>
<keyword evidence="3 4" id="KW-0326">Glycosidase</keyword>
<dbReference type="GO" id="GO:0016985">
    <property type="term" value="F:mannan endo-1,4-beta-mannosidase activity"/>
    <property type="evidence" value="ECO:0007669"/>
    <property type="project" value="InterPro"/>
</dbReference>
<reference evidence="6" key="1">
    <citation type="submission" date="2022-12" db="EMBL/GenBank/DDBJ databases">
        <authorList>
            <person name="Petersen C."/>
        </authorList>
    </citation>
    <scope>NUCLEOTIDE SEQUENCE</scope>
    <source>
        <strain evidence="6">IBT 16125</strain>
    </source>
</reference>
<dbReference type="SUPFAM" id="SSF51445">
    <property type="entry name" value="(Trans)glycosidases"/>
    <property type="match status" value="1"/>
</dbReference>
<dbReference type="RefSeq" id="XP_056759405.1">
    <property type="nucleotide sequence ID" value="XM_056914651.1"/>
</dbReference>
<reference evidence="6" key="2">
    <citation type="journal article" date="2023" name="IMA Fungus">
        <title>Comparative genomic study of the Penicillium genus elucidates a diverse pangenome and 15 lateral gene transfer events.</title>
        <authorList>
            <person name="Petersen C."/>
            <person name="Sorensen T."/>
            <person name="Nielsen M.R."/>
            <person name="Sondergaard T.E."/>
            <person name="Sorensen J.L."/>
            <person name="Fitzpatrick D.A."/>
            <person name="Frisvad J.C."/>
            <person name="Nielsen K.L."/>
        </authorList>
    </citation>
    <scope>NUCLEOTIDE SEQUENCE</scope>
    <source>
        <strain evidence="6">IBT 16125</strain>
    </source>
</reference>
<comment type="similarity">
    <text evidence="1 4">Belongs to the glycosyl hydrolase 26 family.</text>
</comment>
<feature type="active site" description="Proton donor" evidence="4">
    <location>
        <position position="89"/>
    </location>
</feature>
<evidence type="ECO:0000313" key="6">
    <source>
        <dbReference type="EMBL" id="KAJ5432113.1"/>
    </source>
</evidence>
<protein>
    <recommendedName>
        <fullName evidence="5">GH26 domain-containing protein</fullName>
    </recommendedName>
</protein>
<evidence type="ECO:0000313" key="7">
    <source>
        <dbReference type="Proteomes" id="UP001213681"/>
    </source>
</evidence>
<comment type="caution">
    <text evidence="6">The sequence shown here is derived from an EMBL/GenBank/DDBJ whole genome shotgun (WGS) entry which is preliminary data.</text>
</comment>
<dbReference type="GO" id="GO:0006080">
    <property type="term" value="P:substituted mannan metabolic process"/>
    <property type="evidence" value="ECO:0007669"/>
    <property type="project" value="InterPro"/>
</dbReference>
<dbReference type="Proteomes" id="UP001213681">
    <property type="component" value="Unassembled WGS sequence"/>
</dbReference>
<organism evidence="6 7">
    <name type="scientific">Penicillium daleae</name>
    <dbReference type="NCBI Taxonomy" id="63821"/>
    <lineage>
        <taxon>Eukaryota</taxon>
        <taxon>Fungi</taxon>
        <taxon>Dikarya</taxon>
        <taxon>Ascomycota</taxon>
        <taxon>Pezizomycotina</taxon>
        <taxon>Eurotiomycetes</taxon>
        <taxon>Eurotiomycetidae</taxon>
        <taxon>Eurotiales</taxon>
        <taxon>Aspergillaceae</taxon>
        <taxon>Penicillium</taxon>
    </lineage>
</organism>
<keyword evidence="2 4" id="KW-0378">Hydrolase</keyword>
<dbReference type="Pfam" id="PF02156">
    <property type="entry name" value="Glyco_hydro_26"/>
    <property type="match status" value="1"/>
</dbReference>
<feature type="active site" description="Nucleophile" evidence="4">
    <location>
        <position position="192"/>
    </location>
</feature>
<dbReference type="InterPro" id="IPR000805">
    <property type="entry name" value="Glyco_hydro_26"/>
</dbReference>